<dbReference type="PATRIC" id="fig|1225564.3.peg.2408"/>
<sequence length="87" mass="9614">MPRRGNGWNTTSPDLAVLDIMIKDGASLDVAPELKRRGIPLAFYSSLPPKAGRPPELRDAPWLEKPVSRETPAQALYRLLEPAPRPS</sequence>
<gene>
    <name evidence="1" type="ORF">AA309_08955</name>
</gene>
<evidence type="ECO:0000313" key="2">
    <source>
        <dbReference type="Proteomes" id="UP000035489"/>
    </source>
</evidence>
<dbReference type="OrthoDB" id="582170at2"/>
<name>A0A0H1REE2_9HYPH</name>
<dbReference type="RefSeq" id="WP_047188645.1">
    <property type="nucleotide sequence ID" value="NZ_LCYG01000020.1"/>
</dbReference>
<dbReference type="InterPro" id="IPR011006">
    <property type="entry name" value="CheY-like_superfamily"/>
</dbReference>
<organism evidence="1 2">
    <name type="scientific">Microvirga vignae</name>
    <dbReference type="NCBI Taxonomy" id="1225564"/>
    <lineage>
        <taxon>Bacteria</taxon>
        <taxon>Pseudomonadati</taxon>
        <taxon>Pseudomonadota</taxon>
        <taxon>Alphaproteobacteria</taxon>
        <taxon>Hyphomicrobiales</taxon>
        <taxon>Methylobacteriaceae</taxon>
        <taxon>Microvirga</taxon>
    </lineage>
</organism>
<dbReference type="STRING" id="1225564.AA309_08955"/>
<evidence type="ECO:0000313" key="1">
    <source>
        <dbReference type="EMBL" id="KLK93439.1"/>
    </source>
</evidence>
<comment type="caution">
    <text evidence="1">The sequence shown here is derived from an EMBL/GenBank/DDBJ whole genome shotgun (WGS) entry which is preliminary data.</text>
</comment>
<protein>
    <recommendedName>
        <fullName evidence="3">Response regulatory domain-containing protein</fullName>
    </recommendedName>
</protein>
<evidence type="ECO:0008006" key="3">
    <source>
        <dbReference type="Google" id="ProtNLM"/>
    </source>
</evidence>
<keyword evidence="2" id="KW-1185">Reference proteome</keyword>
<dbReference type="Proteomes" id="UP000035489">
    <property type="component" value="Unassembled WGS sequence"/>
</dbReference>
<proteinExistence type="predicted"/>
<accession>A0A0H1REE2</accession>
<dbReference type="Gene3D" id="3.40.50.2300">
    <property type="match status" value="1"/>
</dbReference>
<dbReference type="SUPFAM" id="SSF52172">
    <property type="entry name" value="CheY-like"/>
    <property type="match status" value="1"/>
</dbReference>
<dbReference type="AlphaFoldDB" id="A0A0H1REE2"/>
<reference evidence="1 2" key="1">
    <citation type="submission" date="2015-05" db="EMBL/GenBank/DDBJ databases">
        <title>Draft genome sequence of Microvirga vignae strain BR3299, a novel nitrogen fixing bacteria isolated from Brazil semi-aired region.</title>
        <authorList>
            <person name="Zilli J.E."/>
            <person name="Passos S.R."/>
            <person name="Leite J."/>
            <person name="Baldani J.I."/>
            <person name="Xavier G.R."/>
            <person name="Rumjaneck N.G."/>
            <person name="Simoes-Araujo J.L."/>
        </authorList>
    </citation>
    <scope>NUCLEOTIDE SEQUENCE [LARGE SCALE GENOMIC DNA]</scope>
    <source>
        <strain evidence="1 2">BR3299</strain>
    </source>
</reference>
<dbReference type="EMBL" id="LCYG01000020">
    <property type="protein sequence ID" value="KLK93439.1"/>
    <property type="molecule type" value="Genomic_DNA"/>
</dbReference>